<feature type="region of interest" description="Disordered" evidence="2">
    <location>
        <begin position="425"/>
        <end position="476"/>
    </location>
</feature>
<evidence type="ECO:0000256" key="1">
    <source>
        <dbReference type="SAM" id="Coils"/>
    </source>
</evidence>
<protein>
    <submittedName>
        <fullName evidence="3">Uncharacterized protein</fullName>
    </submittedName>
</protein>
<dbReference type="PATRIC" id="fig|883077.3.peg.1652"/>
<gene>
    <name evidence="3" type="ORF">HMPREF9241_01636</name>
</gene>
<evidence type="ECO:0000313" key="4">
    <source>
        <dbReference type="Proteomes" id="UP000003994"/>
    </source>
</evidence>
<proteinExistence type="predicted"/>
<dbReference type="AlphaFoldDB" id="K0YNR5"/>
<organism evidence="3 4">
    <name type="scientific">Schaalia turicensis ACS-279-V-Col4</name>
    <dbReference type="NCBI Taxonomy" id="883077"/>
    <lineage>
        <taxon>Bacteria</taxon>
        <taxon>Bacillati</taxon>
        <taxon>Actinomycetota</taxon>
        <taxon>Actinomycetes</taxon>
        <taxon>Actinomycetales</taxon>
        <taxon>Actinomycetaceae</taxon>
        <taxon>Schaalia</taxon>
    </lineage>
</organism>
<feature type="compositionally biased region" description="Basic and acidic residues" evidence="2">
    <location>
        <begin position="466"/>
        <end position="476"/>
    </location>
</feature>
<reference evidence="3 4" key="1">
    <citation type="submission" date="2012-07" db="EMBL/GenBank/DDBJ databases">
        <title>The Genome Sequence of Actinomyces turicensis ACS-279-V-COL4.</title>
        <authorList>
            <consortium name="The Broad Institute Genome Sequencing Platform"/>
            <person name="Earl A."/>
            <person name="Ward D."/>
            <person name="Feldgarden M."/>
            <person name="Gevers D."/>
            <person name="Saerens B."/>
            <person name="Vaneechoutte M."/>
            <person name="Walker B."/>
            <person name="Young S.K."/>
            <person name="Zeng Q."/>
            <person name="Gargeya S."/>
            <person name="Fitzgerald M."/>
            <person name="Haas B."/>
            <person name="Abouelleil A."/>
            <person name="Alvarado L."/>
            <person name="Arachchi H.M."/>
            <person name="Berlin A."/>
            <person name="Chapman S.B."/>
            <person name="Goldberg J."/>
            <person name="Griggs A."/>
            <person name="Gujja S."/>
            <person name="Hansen M."/>
            <person name="Howarth C."/>
            <person name="Imamovic A."/>
            <person name="Larimer J."/>
            <person name="McCowen C."/>
            <person name="Montmayeur A."/>
            <person name="Murphy C."/>
            <person name="Neiman D."/>
            <person name="Pearson M."/>
            <person name="Priest M."/>
            <person name="Roberts A."/>
            <person name="Saif S."/>
            <person name="Shea T."/>
            <person name="Sisk P."/>
            <person name="Sykes S."/>
            <person name="Wortman J."/>
            <person name="Nusbaum C."/>
            <person name="Birren B."/>
        </authorList>
    </citation>
    <scope>NUCLEOTIDE SEQUENCE [LARGE SCALE GENOMIC DNA]</scope>
    <source>
        <strain evidence="3 4">ACS-279-V-Col4</strain>
    </source>
</reference>
<evidence type="ECO:0000313" key="3">
    <source>
        <dbReference type="EMBL" id="EJZ85056.1"/>
    </source>
</evidence>
<dbReference type="Proteomes" id="UP000003994">
    <property type="component" value="Unassembled WGS sequence"/>
</dbReference>
<comment type="caution">
    <text evidence="3">The sequence shown here is derived from an EMBL/GenBank/DDBJ whole genome shotgun (WGS) entry which is preliminary data.</text>
</comment>
<keyword evidence="1" id="KW-0175">Coiled coil</keyword>
<feature type="coiled-coil region" evidence="1">
    <location>
        <begin position="260"/>
        <end position="294"/>
    </location>
</feature>
<evidence type="ECO:0000256" key="2">
    <source>
        <dbReference type="SAM" id="MobiDB-lite"/>
    </source>
</evidence>
<feature type="region of interest" description="Disordered" evidence="2">
    <location>
        <begin position="84"/>
        <end position="103"/>
    </location>
</feature>
<feature type="region of interest" description="Disordered" evidence="2">
    <location>
        <begin position="304"/>
        <end position="329"/>
    </location>
</feature>
<dbReference type="RefSeq" id="WP_006681832.1">
    <property type="nucleotide sequence ID" value="NZ_JH815211.1"/>
</dbReference>
<dbReference type="eggNOG" id="ENOG5033PFJ">
    <property type="taxonomic scope" value="Bacteria"/>
</dbReference>
<dbReference type="Gene3D" id="3.30.930.30">
    <property type="match status" value="1"/>
</dbReference>
<feature type="compositionally biased region" description="Basic and acidic residues" evidence="2">
    <location>
        <begin position="304"/>
        <end position="328"/>
    </location>
</feature>
<feature type="compositionally biased region" description="Basic and acidic residues" evidence="2">
    <location>
        <begin position="84"/>
        <end position="98"/>
    </location>
</feature>
<dbReference type="HOGENOM" id="CLU_045352_0_0_11"/>
<accession>K0YNR5</accession>
<keyword evidence="4" id="KW-1185">Reference proteome</keyword>
<dbReference type="EMBL" id="AGWQ01000009">
    <property type="protein sequence ID" value="EJZ85056.1"/>
    <property type="molecule type" value="Genomic_DNA"/>
</dbReference>
<sequence length="476" mass="54512">MSDATGRTGFRVTHTKPVGERRAIVHEMMRELDPKAVEYWARENTNIVVEDEVLDRAFVNDGTGKFVRATSMQQVLDYGQSRVDRLSSPLREDKPDKKGKMRGGTVTTSMFVAHLPKSMCREVPDFYGKGRSRWIARDRDEAQRYFTDVVRFLGNNVVPGGFGAILGFDIQHSETTPHIQLLADTFADDPKHEGNLRPEWSRAYAAHRDVRGEDGKMVTGREKLERYQDDLKAYMVERGWPVEREVDALRHDKTATKATYGALRDERRDLDEKREQLKADREELIRDGEDLEREEYRVSLARKQVEKDRATARDEGRHEGYEQGHEEGLAQGRAEVQRLQQAAREQALRAQTAAQEAEQHLVSVKTARPLSGEQARRFFADGVELFASSLVKEINDPAVKALIEAKRQVYLTFAKSSGFGEQMKSMTTYKDPVRERDLKRHEHRQRRVEHNVRDVVANLAPSDGQDTEREGDGYSL</sequence>
<name>K0YNR5_9ACTO</name>
<feature type="compositionally biased region" description="Basic and acidic residues" evidence="2">
    <location>
        <begin position="431"/>
        <end position="440"/>
    </location>
</feature>